<name>A0ABD0LLY3_9CAEN</name>
<dbReference type="InterPro" id="IPR001873">
    <property type="entry name" value="ENaC"/>
</dbReference>
<feature type="non-terminal residue" evidence="13">
    <location>
        <position position="181"/>
    </location>
</feature>
<proteinExistence type="inferred from homology"/>
<evidence type="ECO:0000256" key="12">
    <source>
        <dbReference type="SAM" id="Phobius"/>
    </source>
</evidence>
<keyword evidence="8 12" id="KW-0472">Membrane</keyword>
<keyword evidence="5 12" id="KW-1133">Transmembrane helix</keyword>
<feature type="transmembrane region" description="Helical" evidence="12">
    <location>
        <begin position="128"/>
        <end position="151"/>
    </location>
</feature>
<comment type="caution">
    <text evidence="13">The sequence shown here is derived from an EMBL/GenBank/DDBJ whole genome shotgun (WGS) entry which is preliminary data.</text>
</comment>
<evidence type="ECO:0000256" key="10">
    <source>
        <dbReference type="ARBA" id="ARBA00023303"/>
    </source>
</evidence>
<dbReference type="GO" id="GO:0005272">
    <property type="term" value="F:sodium channel activity"/>
    <property type="evidence" value="ECO:0007669"/>
    <property type="project" value="UniProtKB-KW"/>
</dbReference>
<organism evidence="13 14">
    <name type="scientific">Batillaria attramentaria</name>
    <dbReference type="NCBI Taxonomy" id="370345"/>
    <lineage>
        <taxon>Eukaryota</taxon>
        <taxon>Metazoa</taxon>
        <taxon>Spiralia</taxon>
        <taxon>Lophotrochozoa</taxon>
        <taxon>Mollusca</taxon>
        <taxon>Gastropoda</taxon>
        <taxon>Caenogastropoda</taxon>
        <taxon>Sorbeoconcha</taxon>
        <taxon>Cerithioidea</taxon>
        <taxon>Batillariidae</taxon>
        <taxon>Batillaria</taxon>
    </lineage>
</organism>
<evidence type="ECO:0000256" key="8">
    <source>
        <dbReference type="ARBA" id="ARBA00023136"/>
    </source>
</evidence>
<gene>
    <name evidence="13" type="ORF">BaRGS_00008189</name>
</gene>
<evidence type="ECO:0000256" key="9">
    <source>
        <dbReference type="ARBA" id="ARBA00023201"/>
    </source>
</evidence>
<dbReference type="AlphaFoldDB" id="A0ABD0LLY3"/>
<dbReference type="EMBL" id="JACVVK020000036">
    <property type="protein sequence ID" value="KAK7500614.1"/>
    <property type="molecule type" value="Genomic_DNA"/>
</dbReference>
<keyword evidence="4 11" id="KW-0812">Transmembrane</keyword>
<keyword evidence="2 11" id="KW-0813">Transport</keyword>
<keyword evidence="10 11" id="KW-0407">Ion channel</keyword>
<evidence type="ECO:0000256" key="4">
    <source>
        <dbReference type="ARBA" id="ARBA00022692"/>
    </source>
</evidence>
<evidence type="ECO:0000256" key="5">
    <source>
        <dbReference type="ARBA" id="ARBA00022989"/>
    </source>
</evidence>
<dbReference type="Gene3D" id="1.10.287.770">
    <property type="entry name" value="YojJ-like"/>
    <property type="match status" value="1"/>
</dbReference>
<evidence type="ECO:0000313" key="13">
    <source>
        <dbReference type="EMBL" id="KAK7500614.1"/>
    </source>
</evidence>
<accession>A0ABD0LLY3</accession>
<keyword evidence="3 11" id="KW-0894">Sodium channel</keyword>
<comment type="subcellular location">
    <subcellularLocation>
        <location evidence="1">Membrane</location>
        <topology evidence="1">Multi-pass membrane protein</topology>
    </subcellularLocation>
</comment>
<keyword evidence="7 11" id="KW-0406">Ion transport</keyword>
<protein>
    <submittedName>
        <fullName evidence="13">Uncharacterized protein</fullName>
    </submittedName>
</protein>
<evidence type="ECO:0000256" key="1">
    <source>
        <dbReference type="ARBA" id="ARBA00004141"/>
    </source>
</evidence>
<dbReference type="GO" id="GO:0016020">
    <property type="term" value="C:membrane"/>
    <property type="evidence" value="ECO:0007669"/>
    <property type="project" value="UniProtKB-SubCell"/>
</dbReference>
<evidence type="ECO:0000256" key="11">
    <source>
        <dbReference type="RuleBase" id="RU000679"/>
    </source>
</evidence>
<dbReference type="Proteomes" id="UP001519460">
    <property type="component" value="Unassembled WGS sequence"/>
</dbReference>
<keyword evidence="9 11" id="KW-0739">Sodium transport</keyword>
<evidence type="ECO:0000256" key="3">
    <source>
        <dbReference type="ARBA" id="ARBA00022461"/>
    </source>
</evidence>
<dbReference type="Pfam" id="PF00858">
    <property type="entry name" value="ASC"/>
    <property type="match status" value="1"/>
</dbReference>
<comment type="similarity">
    <text evidence="11">Belongs to the amiloride-sensitive sodium channel (TC 1.A.6) family.</text>
</comment>
<dbReference type="PANTHER" id="PTHR11690">
    <property type="entry name" value="AMILORIDE-SENSITIVE SODIUM CHANNEL-RELATED"/>
    <property type="match status" value="1"/>
</dbReference>
<reference evidence="13 14" key="1">
    <citation type="journal article" date="2023" name="Sci. Data">
        <title>Genome assembly of the Korean intertidal mud-creeper Batillaria attramentaria.</title>
        <authorList>
            <person name="Patra A.K."/>
            <person name="Ho P.T."/>
            <person name="Jun S."/>
            <person name="Lee S.J."/>
            <person name="Kim Y."/>
            <person name="Won Y.J."/>
        </authorList>
    </citation>
    <scope>NUCLEOTIDE SEQUENCE [LARGE SCALE GENOMIC DNA]</scope>
    <source>
        <strain evidence="13">Wonlab-2016</strain>
    </source>
</reference>
<evidence type="ECO:0000256" key="6">
    <source>
        <dbReference type="ARBA" id="ARBA00023053"/>
    </source>
</evidence>
<evidence type="ECO:0000313" key="14">
    <source>
        <dbReference type="Proteomes" id="UP001519460"/>
    </source>
</evidence>
<dbReference type="PRINTS" id="PR01078">
    <property type="entry name" value="AMINACHANNEL"/>
</dbReference>
<sequence>MRQQVSAEICVILAESHHPVCSLKQMMTCSAIVFTNILDEALASDLFGCPRPCHAVSYVPIVSSSYFPSPRAEQSLQWKGIIRNVSDIRLNYLELNFYYEDLVIYTTKHVPEYETNSIMGTLGGNMGFFLGASVLTLAEILDFVVCLVMALGRRLCGFQKLGRGRSVGNGNEAVKTSIEAW</sequence>
<evidence type="ECO:0000256" key="7">
    <source>
        <dbReference type="ARBA" id="ARBA00023065"/>
    </source>
</evidence>
<keyword evidence="6" id="KW-0915">Sodium</keyword>
<evidence type="ECO:0000256" key="2">
    <source>
        <dbReference type="ARBA" id="ARBA00022448"/>
    </source>
</evidence>
<keyword evidence="14" id="KW-1185">Reference proteome</keyword>